<feature type="signal peptide" evidence="3">
    <location>
        <begin position="1"/>
        <end position="21"/>
    </location>
</feature>
<dbReference type="PANTHER" id="PTHR40940:SF1">
    <property type="entry name" value="PROTEIN BATD"/>
    <property type="match status" value="1"/>
</dbReference>
<feature type="domain" description="DUF7939" evidence="4">
    <location>
        <begin position="468"/>
        <end position="556"/>
    </location>
</feature>
<evidence type="ECO:0000259" key="4">
    <source>
        <dbReference type="Pfam" id="PF25607"/>
    </source>
</evidence>
<accession>A0A1I4NS31</accession>
<evidence type="ECO:0000256" key="2">
    <source>
        <dbReference type="SAM" id="Phobius"/>
    </source>
</evidence>
<keyword evidence="6" id="KW-1185">Reference proteome</keyword>
<dbReference type="EMBL" id="FOUE01000002">
    <property type="protein sequence ID" value="SFM17953.1"/>
    <property type="molecule type" value="Genomic_DNA"/>
</dbReference>
<keyword evidence="3" id="KW-0732">Signal</keyword>
<dbReference type="PANTHER" id="PTHR40940">
    <property type="entry name" value="PROTEIN BATD-RELATED"/>
    <property type="match status" value="1"/>
</dbReference>
<evidence type="ECO:0000256" key="1">
    <source>
        <dbReference type="SAM" id="MobiDB-lite"/>
    </source>
</evidence>
<proteinExistence type="predicted"/>
<dbReference type="Pfam" id="PF13584">
    <property type="entry name" value="BatD"/>
    <property type="match status" value="1"/>
</dbReference>
<dbReference type="OrthoDB" id="5293418at2"/>
<keyword evidence="2" id="KW-1133">Transmembrane helix</keyword>
<gene>
    <name evidence="5" type="ORF">SAMN04487963_1563</name>
</gene>
<organism evidence="5 6">
    <name type="scientific">Marinobacter zhejiangensis</name>
    <dbReference type="NCBI Taxonomy" id="488535"/>
    <lineage>
        <taxon>Bacteria</taxon>
        <taxon>Pseudomonadati</taxon>
        <taxon>Pseudomonadota</taxon>
        <taxon>Gammaproteobacteria</taxon>
        <taxon>Pseudomonadales</taxon>
        <taxon>Marinobacteraceae</taxon>
        <taxon>Marinobacter</taxon>
    </lineage>
</organism>
<feature type="region of interest" description="Disordered" evidence="1">
    <location>
        <begin position="555"/>
        <end position="581"/>
    </location>
</feature>
<evidence type="ECO:0000313" key="5">
    <source>
        <dbReference type="EMBL" id="SFM17953.1"/>
    </source>
</evidence>
<dbReference type="STRING" id="488535.SAMN04487963_1563"/>
<evidence type="ECO:0000256" key="3">
    <source>
        <dbReference type="SAM" id="SignalP"/>
    </source>
</evidence>
<dbReference type="Proteomes" id="UP000198519">
    <property type="component" value="Unassembled WGS sequence"/>
</dbReference>
<dbReference type="RefSeq" id="WP_092021351.1">
    <property type="nucleotide sequence ID" value="NZ_FOUE01000002.1"/>
</dbReference>
<feature type="transmembrane region" description="Helical" evidence="2">
    <location>
        <begin position="429"/>
        <end position="449"/>
    </location>
</feature>
<name>A0A1I4NS31_9GAMM</name>
<feature type="chain" id="PRO_5011504699" evidence="3">
    <location>
        <begin position="22"/>
        <end position="581"/>
    </location>
</feature>
<dbReference type="AlphaFoldDB" id="A0A1I4NS31"/>
<protein>
    <submittedName>
        <fullName evidence="5">Oxygen tolerance</fullName>
    </submittedName>
</protein>
<reference evidence="6" key="1">
    <citation type="submission" date="2016-10" db="EMBL/GenBank/DDBJ databases">
        <authorList>
            <person name="Varghese N."/>
            <person name="Submissions S."/>
        </authorList>
    </citation>
    <scope>NUCLEOTIDE SEQUENCE [LARGE SCALE GENOMIC DNA]</scope>
    <source>
        <strain evidence="6">CGMCC 1.7061</strain>
    </source>
</reference>
<sequence length="581" mass="65246">MVSRLIFLFFLIVFQATSALAENRLEAEVNRTEMYEGDPLTLTVKSNIKLDFSLENLFDPGAPQLPMPDISKLETDFDILSQNQKYSIRTINSDMHGEITWVFQLLPKRTGALVIPALTYDGNSSEPIPITVREGQAPEAKAAVRDAFIVLSTDKEQVYVQEQLIITLKLYFTGNLLRGELSEPEHPSALIETLGNQREYRQFVDNREYRVVERRYAVFPQEPGELTFAPFRFDGQTRDASGRIQALRDSSELFPITVDAPPASFTGSTWLPASELTLSEAGLPDPLNMDSGDSLTRSLTVTAKGLTAEALPPLPQQLPDNVRRYPESPERETQALDEGLEGRLTQTAALVAVSPGEVTLPEIRIPWWDTTTDSEKVAILPARTLTIRGTAGAQPSMPPPVTIDTEQAVQPTGEQDQAYPEIAESSSHFWAWLSLAFAIAWLMTLGLWLRSRCRSANTGQPQHPETGEREAFERLLQAARNGKANTPALLLQWANLNRDRKHYRNLNEFLRENEDPVLKEELQQLQRHYFGREGGGQQGTWDGESLVHVLKRLRKQPSATPRNQPENTLPPLYPRELASRQ</sequence>
<dbReference type="Pfam" id="PF25607">
    <property type="entry name" value="DUF7939"/>
    <property type="match status" value="1"/>
</dbReference>
<keyword evidence="2" id="KW-0812">Transmembrane</keyword>
<dbReference type="InterPro" id="IPR057699">
    <property type="entry name" value="DUF7939"/>
</dbReference>
<evidence type="ECO:0000313" key="6">
    <source>
        <dbReference type="Proteomes" id="UP000198519"/>
    </source>
</evidence>
<feature type="compositionally biased region" description="Polar residues" evidence="1">
    <location>
        <begin position="557"/>
        <end position="567"/>
    </location>
</feature>
<dbReference type="InterPro" id="IPR025738">
    <property type="entry name" value="BatD"/>
</dbReference>
<keyword evidence="2" id="KW-0472">Membrane</keyword>